<evidence type="ECO:0000313" key="4">
    <source>
        <dbReference type="EMBL" id="VAX27530.1"/>
    </source>
</evidence>
<comment type="subunit">
    <text evidence="2">Homodimer.</text>
</comment>
<proteinExistence type="predicted"/>
<dbReference type="PANTHER" id="PTHR33238:SF11">
    <property type="entry name" value="TRANSCRIPTIONAL REGULATOR MNTR"/>
    <property type="match status" value="1"/>
</dbReference>
<dbReference type="Pfam" id="PF02742">
    <property type="entry name" value="Fe_dep_repr_C"/>
    <property type="match status" value="1"/>
</dbReference>
<dbReference type="SUPFAM" id="SSF47979">
    <property type="entry name" value="Iron-dependent repressor protein, dimerization domain"/>
    <property type="match status" value="1"/>
</dbReference>
<dbReference type="PANTHER" id="PTHR33238">
    <property type="entry name" value="IRON (METAL) DEPENDENT REPRESSOR, DTXR FAMILY"/>
    <property type="match status" value="1"/>
</dbReference>
<dbReference type="GO" id="GO:0046914">
    <property type="term" value="F:transition metal ion binding"/>
    <property type="evidence" value="ECO:0007669"/>
    <property type="project" value="InterPro"/>
</dbReference>
<comment type="subcellular location">
    <subcellularLocation>
        <location evidence="1">Cytoplasm</location>
    </subcellularLocation>
</comment>
<protein>
    <recommendedName>
        <fullName evidence="3">Iron dependent repressor metal binding and dimerisation domain-containing protein</fullName>
    </recommendedName>
</protein>
<dbReference type="EMBL" id="UOGH01000048">
    <property type="protein sequence ID" value="VAX27530.1"/>
    <property type="molecule type" value="Genomic_DNA"/>
</dbReference>
<dbReference type="AlphaFoldDB" id="A0A3B1CXY1"/>
<feature type="domain" description="Iron dependent repressor metal binding and dimerisation" evidence="3">
    <location>
        <begin position="62"/>
        <end position="101"/>
    </location>
</feature>
<dbReference type="InterPro" id="IPR001367">
    <property type="entry name" value="Fe_dep_repressor"/>
</dbReference>
<accession>A0A3B1CXY1</accession>
<dbReference type="GO" id="GO:0046983">
    <property type="term" value="F:protein dimerization activity"/>
    <property type="evidence" value="ECO:0007669"/>
    <property type="project" value="InterPro"/>
</dbReference>
<evidence type="ECO:0000256" key="2">
    <source>
        <dbReference type="ARBA" id="ARBA00011738"/>
    </source>
</evidence>
<organism evidence="4">
    <name type="scientific">hydrothermal vent metagenome</name>
    <dbReference type="NCBI Taxonomy" id="652676"/>
    <lineage>
        <taxon>unclassified sequences</taxon>
        <taxon>metagenomes</taxon>
        <taxon>ecological metagenomes</taxon>
    </lineage>
</organism>
<reference evidence="4" key="1">
    <citation type="submission" date="2018-06" db="EMBL/GenBank/DDBJ databases">
        <authorList>
            <person name="Zhirakovskaya E."/>
        </authorList>
    </citation>
    <scope>NUCLEOTIDE SEQUENCE</scope>
</reference>
<sequence>MGKMEQERLEEALELLWVLEEEEKGGLKRLKGCSDDEGIDEIIAELQKSGLITVDGENVEFTPEGREIARGVVRRHRLAERLFADVFEMKEEYIHEDACRM</sequence>
<dbReference type="Gene3D" id="1.10.10.10">
    <property type="entry name" value="Winged helix-like DNA-binding domain superfamily/Winged helix DNA-binding domain"/>
    <property type="match status" value="1"/>
</dbReference>
<feature type="non-terminal residue" evidence="4">
    <location>
        <position position="101"/>
    </location>
</feature>
<gene>
    <name evidence="4" type="ORF">MNBD_NITROSPIRAE02-1155</name>
</gene>
<dbReference type="InterPro" id="IPR036421">
    <property type="entry name" value="Fe_dep_repressor_sf"/>
</dbReference>
<evidence type="ECO:0000256" key="1">
    <source>
        <dbReference type="ARBA" id="ARBA00004496"/>
    </source>
</evidence>
<dbReference type="InterPro" id="IPR036388">
    <property type="entry name" value="WH-like_DNA-bd_sf"/>
</dbReference>
<dbReference type="InterPro" id="IPR050536">
    <property type="entry name" value="DtxR_MntR_Metal-Reg"/>
</dbReference>
<name>A0A3B1CXY1_9ZZZZ</name>
<evidence type="ECO:0000259" key="3">
    <source>
        <dbReference type="Pfam" id="PF02742"/>
    </source>
</evidence>
<dbReference type="GO" id="GO:0005737">
    <property type="term" value="C:cytoplasm"/>
    <property type="evidence" value="ECO:0007669"/>
    <property type="project" value="UniProtKB-SubCell"/>
</dbReference>